<dbReference type="Proteomes" id="UP000241071">
    <property type="component" value="Segment"/>
</dbReference>
<organism evidence="1 2">
    <name type="scientific">Moumouvirus goulette</name>
    <dbReference type="NCBI Taxonomy" id="1247379"/>
    <lineage>
        <taxon>Viruses</taxon>
        <taxon>Varidnaviria</taxon>
        <taxon>Bamfordvirae</taxon>
        <taxon>Nucleocytoviricota</taxon>
        <taxon>Megaviricetes</taxon>
        <taxon>Imitervirales</taxon>
        <taxon>Mimiviridae</taxon>
        <taxon>Megamimivirinae</taxon>
        <taxon>Moumouvirus</taxon>
        <taxon>Moumouvirus goulettemassiliense</taxon>
    </lineage>
</organism>
<evidence type="ECO:0000313" key="2">
    <source>
        <dbReference type="Proteomes" id="UP000241071"/>
    </source>
</evidence>
<reference evidence="1 2" key="1">
    <citation type="submission" date="2012-10" db="EMBL/GenBank/DDBJ databases">
        <title>Complete genome sequence of Moumouvirus goulette.</title>
        <authorList>
            <person name="Fournous G."/>
            <person name="Bougalmi M."/>
            <person name="Colson P."/>
        </authorList>
    </citation>
    <scope>NUCLEOTIDE SEQUENCE [LARGE SCALE GENOMIC DNA]</scope>
</reference>
<keyword evidence="2" id="KW-1185">Reference proteome</keyword>
<proteinExistence type="predicted"/>
<dbReference type="EMBL" id="KC008572">
    <property type="protein sequence ID" value="AGF85775.1"/>
    <property type="molecule type" value="Genomic_DNA"/>
</dbReference>
<sequence>MKLGDFIDFSSVLDLVYGDFLPLDDDHKSYKYNDDTPLQDDTEAFLLIQKAKDSFLSHKKIKDKYIKPKCEWDEREYDCKFYLSTDRKYYCVYFSYYNFSDEIFYFYGIIEKKTGKHLIMWCQGDNDNVDLEMKHHMFNYEIDYDEHDDLNCCPCEYKNDPLELICHLEDQFKIFHKEMCVGYTDDNDNDSDNDNNDLI</sequence>
<name>M1NNY3_9VIRU</name>
<evidence type="ECO:0000313" key="1">
    <source>
        <dbReference type="EMBL" id="AGF85775.1"/>
    </source>
</evidence>
<accession>M1NNY3</accession>
<protein>
    <submittedName>
        <fullName evidence="1">Uncharacterized protein</fullName>
    </submittedName>
</protein>
<gene>
    <name evidence="1" type="ORF">glt_00972</name>
</gene>